<evidence type="ECO:0000313" key="3">
    <source>
        <dbReference type="EMBL" id="CAF1664185.1"/>
    </source>
</evidence>
<dbReference type="OrthoDB" id="10035141at2759"/>
<dbReference type="EMBL" id="CAJNOI010005090">
    <property type="protein sequence ID" value="CAF1559304.1"/>
    <property type="molecule type" value="Genomic_DNA"/>
</dbReference>
<organism evidence="3 4">
    <name type="scientific">Adineta steineri</name>
    <dbReference type="NCBI Taxonomy" id="433720"/>
    <lineage>
        <taxon>Eukaryota</taxon>
        <taxon>Metazoa</taxon>
        <taxon>Spiralia</taxon>
        <taxon>Gnathifera</taxon>
        <taxon>Rotifera</taxon>
        <taxon>Eurotatoria</taxon>
        <taxon>Bdelloidea</taxon>
        <taxon>Adinetida</taxon>
        <taxon>Adinetidae</taxon>
        <taxon>Adineta</taxon>
    </lineage>
</organism>
<dbReference type="PANTHER" id="PTHR45527:SF14">
    <property type="entry name" value="PLIPASTATIN SYNTHASE SUBUNIT B"/>
    <property type="match status" value="1"/>
</dbReference>
<dbReference type="Proteomes" id="UP000663877">
    <property type="component" value="Unassembled WGS sequence"/>
</dbReference>
<evidence type="ECO:0000313" key="2">
    <source>
        <dbReference type="EMBL" id="CAF1559304.1"/>
    </source>
</evidence>
<name>A0A816FP80_9BILA</name>
<evidence type="ECO:0000259" key="1">
    <source>
        <dbReference type="Pfam" id="PF00668"/>
    </source>
</evidence>
<proteinExistence type="predicted"/>
<gene>
    <name evidence="2" type="ORF">BJG266_LOCUS46826</name>
    <name evidence="3" type="ORF">QVE165_LOCUS63860</name>
</gene>
<comment type="caution">
    <text evidence="3">The sequence shown here is derived from an EMBL/GenBank/DDBJ whole genome shotgun (WGS) entry which is preliminary data.</text>
</comment>
<feature type="domain" description="Condensation" evidence="1">
    <location>
        <begin position="3"/>
        <end position="251"/>
    </location>
</feature>
<dbReference type="AlphaFoldDB" id="A0A816FP80"/>
<dbReference type="Proteomes" id="UP000663832">
    <property type="component" value="Unassembled WGS sequence"/>
</dbReference>
<dbReference type="GO" id="GO:0005829">
    <property type="term" value="C:cytosol"/>
    <property type="evidence" value="ECO:0007669"/>
    <property type="project" value="TreeGrafter"/>
</dbReference>
<reference evidence="3" key="1">
    <citation type="submission" date="2021-02" db="EMBL/GenBank/DDBJ databases">
        <authorList>
            <person name="Nowell W R."/>
        </authorList>
    </citation>
    <scope>NUCLEOTIDE SEQUENCE</scope>
</reference>
<dbReference type="PANTHER" id="PTHR45527">
    <property type="entry name" value="NONRIBOSOMAL PEPTIDE SYNTHETASE"/>
    <property type="match status" value="1"/>
</dbReference>
<keyword evidence="4" id="KW-1185">Reference proteome</keyword>
<dbReference type="GO" id="GO:0031177">
    <property type="term" value="F:phosphopantetheine binding"/>
    <property type="evidence" value="ECO:0007669"/>
    <property type="project" value="TreeGrafter"/>
</dbReference>
<accession>A0A816FP80</accession>
<sequence length="329" mass="38372">MTTSREFWYLQLEEYNLESRLSLPVDRHRLSNDHRSSSACITHIPFDNEISQLFLDYASAHHVTLFQLGLSTLCALLFKLTHGENDLCISSLNANRYRNELQNIIGMFISTLPYRIQLDPQWSFDDLVKYVREKCSSILEHSHYPLQHILANSHINQSNISFLETMFDFVTISSHSDELSLDGASVKQVPSEQSFEVAKFDFMLTFMYNTILENNRLSCRLTCSNDLFDENTVTNIGRRLEYCFQQLFSTNENMNRMDTCYTSISKFDLILPEETQEVEDTIFCRQPHIMNEGMFFCISRFSCLTFVSIINILCKNITTNLFLYRSEEA</sequence>
<dbReference type="InterPro" id="IPR023213">
    <property type="entry name" value="CAT-like_dom_sf"/>
</dbReference>
<dbReference type="Pfam" id="PF00668">
    <property type="entry name" value="Condensation"/>
    <property type="match status" value="1"/>
</dbReference>
<dbReference type="Gene3D" id="3.30.559.10">
    <property type="entry name" value="Chloramphenicol acetyltransferase-like domain"/>
    <property type="match status" value="1"/>
</dbReference>
<dbReference type="GO" id="GO:0003824">
    <property type="term" value="F:catalytic activity"/>
    <property type="evidence" value="ECO:0007669"/>
    <property type="project" value="InterPro"/>
</dbReference>
<evidence type="ECO:0000313" key="4">
    <source>
        <dbReference type="Proteomes" id="UP000663832"/>
    </source>
</evidence>
<dbReference type="GO" id="GO:0044550">
    <property type="term" value="P:secondary metabolite biosynthetic process"/>
    <property type="evidence" value="ECO:0007669"/>
    <property type="project" value="TreeGrafter"/>
</dbReference>
<dbReference type="GO" id="GO:0043041">
    <property type="term" value="P:amino acid activation for nonribosomal peptide biosynthetic process"/>
    <property type="evidence" value="ECO:0007669"/>
    <property type="project" value="TreeGrafter"/>
</dbReference>
<dbReference type="Gene3D" id="3.30.559.30">
    <property type="entry name" value="Nonribosomal peptide synthetase, condensation domain"/>
    <property type="match status" value="1"/>
</dbReference>
<dbReference type="SUPFAM" id="SSF52777">
    <property type="entry name" value="CoA-dependent acyltransferases"/>
    <property type="match status" value="1"/>
</dbReference>
<dbReference type="InterPro" id="IPR001242">
    <property type="entry name" value="Condensation_dom"/>
</dbReference>
<dbReference type="EMBL" id="CAJNOM010005492">
    <property type="protein sequence ID" value="CAF1664185.1"/>
    <property type="molecule type" value="Genomic_DNA"/>
</dbReference>
<protein>
    <recommendedName>
        <fullName evidence="1">Condensation domain-containing protein</fullName>
    </recommendedName>
</protein>